<protein>
    <submittedName>
        <fullName evidence="2">Uncharacterized protein</fullName>
    </submittedName>
</protein>
<evidence type="ECO:0000313" key="6">
    <source>
        <dbReference type="Proteomes" id="UP000324907"/>
    </source>
</evidence>
<organism evidence="2 5">
    <name type="scientific">Cafeteria roenbergensis</name>
    <name type="common">Marine flagellate</name>
    <dbReference type="NCBI Taxonomy" id="33653"/>
    <lineage>
        <taxon>Eukaryota</taxon>
        <taxon>Sar</taxon>
        <taxon>Stramenopiles</taxon>
        <taxon>Bigyra</taxon>
        <taxon>Opalozoa</taxon>
        <taxon>Bicosoecida</taxon>
        <taxon>Cafeteriaceae</taxon>
        <taxon>Cafeteria</taxon>
    </lineage>
</organism>
<feature type="compositionally biased region" description="Low complexity" evidence="1">
    <location>
        <begin position="102"/>
        <end position="123"/>
    </location>
</feature>
<evidence type="ECO:0000313" key="5">
    <source>
        <dbReference type="Proteomes" id="UP000323011"/>
    </source>
</evidence>
<proteinExistence type="predicted"/>
<dbReference type="Proteomes" id="UP000324907">
    <property type="component" value="Unassembled WGS sequence"/>
</dbReference>
<dbReference type="OMA" id="ESQTIHP"/>
<evidence type="ECO:0000313" key="2">
    <source>
        <dbReference type="EMBL" id="KAA0150629.1"/>
    </source>
</evidence>
<dbReference type="Proteomes" id="UP000325113">
    <property type="component" value="Unassembled WGS sequence"/>
</dbReference>
<feature type="compositionally biased region" description="Low complexity" evidence="1">
    <location>
        <begin position="37"/>
        <end position="81"/>
    </location>
</feature>
<sequence>MASTSPAPAVKPLTTSPETSPGQPAKRPRDPADAEQETAAQADSPAAAPDAPADGPASPVRTASPAASGSAARGGSPDSADPGPEMKRPKAPAGDSVVQALAGGEASASAASAEDVPAVSGAADDSDDDAAAATGAVEPEAGAREATAADESQTIHPTDAAAPSPAEPAEQDAENRAD</sequence>
<feature type="region of interest" description="Disordered" evidence="1">
    <location>
        <begin position="1"/>
        <end position="178"/>
    </location>
</feature>
<dbReference type="EMBL" id="VLTM01000042">
    <property type="protein sequence ID" value="KAA0160614.1"/>
    <property type="molecule type" value="Genomic_DNA"/>
</dbReference>
<comment type="caution">
    <text evidence="2">The sequence shown here is derived from an EMBL/GenBank/DDBJ whole genome shotgun (WGS) entry which is preliminary data.</text>
</comment>
<dbReference type="AlphaFoldDB" id="A0A5A8CD93"/>
<dbReference type="Proteomes" id="UP000323011">
    <property type="component" value="Unassembled WGS sequence"/>
</dbReference>
<evidence type="ECO:0000313" key="4">
    <source>
        <dbReference type="EMBL" id="KAA0160614.1"/>
    </source>
</evidence>
<reference evidence="5 6" key="1">
    <citation type="submission" date="2019-07" db="EMBL/GenBank/DDBJ databases">
        <title>Genomes of Cafeteria roenbergensis.</title>
        <authorList>
            <person name="Fischer M.G."/>
            <person name="Hackl T."/>
            <person name="Roman M."/>
        </authorList>
    </citation>
    <scope>NUCLEOTIDE SEQUENCE [LARGE SCALE GENOMIC DNA]</scope>
    <source>
        <strain evidence="2 5">BVI</strain>
        <strain evidence="4 7">Cflag</strain>
        <strain evidence="3 6">RCC970-E3</strain>
    </source>
</reference>
<feature type="compositionally biased region" description="Polar residues" evidence="1">
    <location>
        <begin position="13"/>
        <end position="22"/>
    </location>
</feature>
<accession>A0A5A8CD93</accession>
<keyword evidence="5" id="KW-1185">Reference proteome</keyword>
<feature type="compositionally biased region" description="Low complexity" evidence="1">
    <location>
        <begin position="131"/>
        <end position="140"/>
    </location>
</feature>
<evidence type="ECO:0000313" key="3">
    <source>
        <dbReference type="EMBL" id="KAA0160401.1"/>
    </source>
</evidence>
<gene>
    <name evidence="3" type="ORF">FNF28_05480</name>
    <name evidence="2" type="ORF">FNF29_05204</name>
    <name evidence="4" type="ORF">FNF31_04165</name>
</gene>
<evidence type="ECO:0000313" key="7">
    <source>
        <dbReference type="Proteomes" id="UP000325113"/>
    </source>
</evidence>
<dbReference type="EMBL" id="VLTN01000033">
    <property type="protein sequence ID" value="KAA0150629.1"/>
    <property type="molecule type" value="Genomic_DNA"/>
</dbReference>
<evidence type="ECO:0000256" key="1">
    <source>
        <dbReference type="SAM" id="MobiDB-lite"/>
    </source>
</evidence>
<name>A0A5A8CD93_CAFRO</name>
<dbReference type="EMBL" id="VLTL01000111">
    <property type="protein sequence ID" value="KAA0160401.1"/>
    <property type="molecule type" value="Genomic_DNA"/>
</dbReference>